<evidence type="ECO:0000313" key="2">
    <source>
        <dbReference type="EMBL" id="QNP52464.1"/>
    </source>
</evidence>
<dbReference type="Proteomes" id="UP000516093">
    <property type="component" value="Chromosome"/>
</dbReference>
<dbReference type="RefSeq" id="WP_187732719.1">
    <property type="nucleotide sequence ID" value="NZ_BMFN01000002.1"/>
</dbReference>
<accession>A0A7H0GVZ8</accession>
<organism evidence="2 3">
    <name type="scientific">Hymenobacter qilianensis</name>
    <dbReference type="NCBI Taxonomy" id="1385715"/>
    <lineage>
        <taxon>Bacteria</taxon>
        <taxon>Pseudomonadati</taxon>
        <taxon>Bacteroidota</taxon>
        <taxon>Cytophagia</taxon>
        <taxon>Cytophagales</taxon>
        <taxon>Hymenobacteraceae</taxon>
        <taxon>Hymenobacter</taxon>
    </lineage>
</organism>
<dbReference type="KEGG" id="hqi:H9L05_01360"/>
<dbReference type="Gene3D" id="3.30.2010.10">
    <property type="entry name" value="Metalloproteases ('zincins'), catalytic domain"/>
    <property type="match status" value="1"/>
</dbReference>
<dbReference type="EMBL" id="CP060784">
    <property type="protein sequence ID" value="QNP52464.1"/>
    <property type="molecule type" value="Genomic_DNA"/>
</dbReference>
<name>A0A7H0GVZ8_9BACT</name>
<dbReference type="CDD" id="cd07344">
    <property type="entry name" value="M48_yhfN_like"/>
    <property type="match status" value="1"/>
</dbReference>
<keyword evidence="3" id="KW-1185">Reference proteome</keyword>
<protein>
    <submittedName>
        <fullName evidence="2">M48 family metallopeptidase</fullName>
    </submittedName>
</protein>
<proteinExistence type="predicted"/>
<evidence type="ECO:0000259" key="1">
    <source>
        <dbReference type="Pfam" id="PF01863"/>
    </source>
</evidence>
<dbReference type="Pfam" id="PF01863">
    <property type="entry name" value="YgjP-like"/>
    <property type="match status" value="1"/>
</dbReference>
<dbReference type="PANTHER" id="PTHR30399:SF1">
    <property type="entry name" value="UTP PYROPHOSPHATASE"/>
    <property type="match status" value="1"/>
</dbReference>
<dbReference type="InterPro" id="IPR002725">
    <property type="entry name" value="YgjP-like_metallopeptidase"/>
</dbReference>
<gene>
    <name evidence="2" type="ORF">H9L05_01360</name>
</gene>
<dbReference type="AlphaFoldDB" id="A0A7H0GVZ8"/>
<dbReference type="PANTHER" id="PTHR30399">
    <property type="entry name" value="UNCHARACTERIZED PROTEIN YGJP"/>
    <property type="match status" value="1"/>
</dbReference>
<evidence type="ECO:0000313" key="3">
    <source>
        <dbReference type="Proteomes" id="UP000516093"/>
    </source>
</evidence>
<sequence length="241" mass="27709">MTHLEIGGFQIELVRKNIRTLRLTVYAPDGKVRVAAPMRMPASTIEDFIIARQVWILKHQAKFAARERPVAHAYVSGETHFYQGQGYELQVLATTGRARVALREELGQLELHLPAESTAAQRQQHLVCWYRAQLKEQVPALLAKWEPVVGKQATTWGVKQMKTRWGTCNIQAKRIWLNLELIKCPPRCLEYVVVHELVHLHERYHNARFWGFMDQFMPDWRTHKAELSQITLGPAAGADAD</sequence>
<dbReference type="InterPro" id="IPR053136">
    <property type="entry name" value="UTP_pyrophosphatase-like"/>
</dbReference>
<feature type="domain" description="YgjP-like metallopeptidase" evidence="1">
    <location>
        <begin position="21"/>
        <end position="229"/>
    </location>
</feature>
<reference evidence="2 3" key="1">
    <citation type="submission" date="2020-08" db="EMBL/GenBank/DDBJ databases">
        <title>Genome sequence of Hymenobacter qilianensis JCM 19763T.</title>
        <authorList>
            <person name="Hyun D.-W."/>
            <person name="Bae J.-W."/>
        </authorList>
    </citation>
    <scope>NUCLEOTIDE SEQUENCE [LARGE SCALE GENOMIC DNA]</scope>
    <source>
        <strain evidence="2 3">JCM 19763</strain>
    </source>
</reference>